<feature type="transmembrane region" description="Helical" evidence="1">
    <location>
        <begin position="228"/>
        <end position="249"/>
    </location>
</feature>
<dbReference type="EMBL" id="WNXC01000001">
    <property type="protein sequence ID" value="MBB2148160.1"/>
    <property type="molecule type" value="Genomic_DNA"/>
</dbReference>
<evidence type="ECO:0000259" key="3">
    <source>
        <dbReference type="Pfam" id="PF06580"/>
    </source>
</evidence>
<keyword evidence="5" id="KW-1185">Reference proteome</keyword>
<dbReference type="Proteomes" id="UP000636110">
    <property type="component" value="Unassembled WGS sequence"/>
</dbReference>
<evidence type="ECO:0000256" key="2">
    <source>
        <dbReference type="SAM" id="SignalP"/>
    </source>
</evidence>
<keyword evidence="1" id="KW-1133">Transmembrane helix</keyword>
<organism evidence="4 5">
    <name type="scientific">Pedobacter gandavensis</name>
    <dbReference type="NCBI Taxonomy" id="2679963"/>
    <lineage>
        <taxon>Bacteria</taxon>
        <taxon>Pseudomonadati</taxon>
        <taxon>Bacteroidota</taxon>
        <taxon>Sphingobacteriia</taxon>
        <taxon>Sphingobacteriales</taxon>
        <taxon>Sphingobacteriaceae</taxon>
        <taxon>Pedobacter</taxon>
    </lineage>
</organism>
<feature type="transmembrane region" description="Helical" evidence="1">
    <location>
        <begin position="285"/>
        <end position="305"/>
    </location>
</feature>
<accession>A0ABR6ESC1</accession>
<dbReference type="InterPro" id="IPR050640">
    <property type="entry name" value="Bact_2-comp_sensor_kinase"/>
</dbReference>
<dbReference type="PANTHER" id="PTHR34220">
    <property type="entry name" value="SENSOR HISTIDINE KINASE YPDA"/>
    <property type="match status" value="1"/>
</dbReference>
<proteinExistence type="predicted"/>
<protein>
    <submittedName>
        <fullName evidence="4">Regulator</fullName>
    </submittedName>
</protein>
<feature type="transmembrane region" description="Helical" evidence="1">
    <location>
        <begin position="334"/>
        <end position="351"/>
    </location>
</feature>
<feature type="transmembrane region" description="Helical" evidence="1">
    <location>
        <begin position="261"/>
        <end position="279"/>
    </location>
</feature>
<reference evidence="4 5" key="1">
    <citation type="submission" date="2019-11" db="EMBL/GenBank/DDBJ databases">
        <title>Description of Pedobacter sp. LMG 31462T.</title>
        <authorList>
            <person name="Carlier A."/>
            <person name="Qi S."/>
            <person name="Vandamme P."/>
        </authorList>
    </citation>
    <scope>NUCLEOTIDE SEQUENCE [LARGE SCALE GENOMIC DNA]</scope>
    <source>
        <strain evidence="4 5">LMG 31462</strain>
    </source>
</reference>
<evidence type="ECO:0000313" key="5">
    <source>
        <dbReference type="Proteomes" id="UP000636110"/>
    </source>
</evidence>
<name>A0ABR6ESC1_9SPHI</name>
<dbReference type="PROSITE" id="PS51257">
    <property type="entry name" value="PROKAR_LIPOPROTEIN"/>
    <property type="match status" value="1"/>
</dbReference>
<keyword evidence="1" id="KW-0472">Membrane</keyword>
<feature type="transmembrane region" description="Helical" evidence="1">
    <location>
        <begin position="196"/>
        <end position="216"/>
    </location>
</feature>
<evidence type="ECO:0000313" key="4">
    <source>
        <dbReference type="EMBL" id="MBB2148160.1"/>
    </source>
</evidence>
<gene>
    <name evidence="4" type="ORF">GM920_04455</name>
</gene>
<dbReference type="PANTHER" id="PTHR34220:SF7">
    <property type="entry name" value="SENSOR HISTIDINE KINASE YPDA"/>
    <property type="match status" value="1"/>
</dbReference>
<keyword evidence="2" id="KW-0732">Signal</keyword>
<feature type="transmembrane region" description="Helical" evidence="1">
    <location>
        <begin position="164"/>
        <end position="189"/>
    </location>
</feature>
<keyword evidence="1" id="KW-0812">Transmembrane</keyword>
<dbReference type="Pfam" id="PF06580">
    <property type="entry name" value="His_kinase"/>
    <property type="match status" value="1"/>
</dbReference>
<feature type="transmembrane region" description="Helical" evidence="1">
    <location>
        <begin position="312"/>
        <end position="328"/>
    </location>
</feature>
<feature type="chain" id="PRO_5046775012" evidence="2">
    <location>
        <begin position="21"/>
        <end position="558"/>
    </location>
</feature>
<feature type="signal peptide" evidence="2">
    <location>
        <begin position="1"/>
        <end position="20"/>
    </location>
</feature>
<dbReference type="InterPro" id="IPR010559">
    <property type="entry name" value="Sig_transdc_His_kin_internal"/>
</dbReference>
<dbReference type="RefSeq" id="WP_182953807.1">
    <property type="nucleotide sequence ID" value="NZ_WNXC01000001.1"/>
</dbReference>
<sequence length="558" mass="63943">MNRFLLFVVLLLSFSSCHGAQDATITEVVYQVGDEPIWASPTFDDRNWSKARAYIQDRIFWVRAHVDLEKAGRVEEHLGLRINAFGAFEVYWDGQLIGRNGQNKQGGKSEIPGTETSCFVIPDTLATKGAHVLAIRASQAYLSSDLRDVIVSIDAYRQLIKSPFIGASLMNMVAGVFLVAAVYYFFIFINSRKRDYAVLIFCITCFLFFILQLTEYLKVYVEIPYAQFYLRLKLIGLLTFVIAFLIPWYFSIQFNFKRKGLLLGILGLSLLLIFSYNYGHYDLTAWYYGRAMWCAAFLIVGNAILQKEKGAGIVMTGLLVSALVDYFLNYDLSLFISFNIIVMCMLYLHTIRTRDAENEYSSALLLSARLKTELLKKNIQPHFIKNTLTSLMDWIEESPKQGLVFIQALSAEFDLLNEMADETLIPIQKEIELCKVHLKVMQFRKEVTYHWSDTGIDQKETIPPAIFHTILENGITHSKPLPDGCVSFCLNFIKQPDCKQYTLLTIAENRKSVSRKEAGTGFRYITARLRESYGENWTFTSEARPEGWMTTIKIYNQK</sequence>
<evidence type="ECO:0000256" key="1">
    <source>
        <dbReference type="SAM" id="Phobius"/>
    </source>
</evidence>
<comment type="caution">
    <text evidence="4">The sequence shown here is derived from an EMBL/GenBank/DDBJ whole genome shotgun (WGS) entry which is preliminary data.</text>
</comment>
<feature type="domain" description="Signal transduction histidine kinase internal region" evidence="3">
    <location>
        <begin position="372"/>
        <end position="445"/>
    </location>
</feature>